<dbReference type="EMBL" id="SLWO01000002">
    <property type="protein sequence ID" value="TCO28838.1"/>
    <property type="molecule type" value="Genomic_DNA"/>
</dbReference>
<organism evidence="1 2">
    <name type="scientific">Pedobacter psychrotolerans</name>
    <dbReference type="NCBI Taxonomy" id="1843235"/>
    <lineage>
        <taxon>Bacteria</taxon>
        <taxon>Pseudomonadati</taxon>
        <taxon>Bacteroidota</taxon>
        <taxon>Sphingobacteriia</taxon>
        <taxon>Sphingobacteriales</taxon>
        <taxon>Sphingobacteriaceae</taxon>
        <taxon>Pedobacter</taxon>
    </lineage>
</organism>
<gene>
    <name evidence="1" type="ORF">EV200_102255</name>
</gene>
<reference evidence="1 2" key="1">
    <citation type="submission" date="2019-03" db="EMBL/GenBank/DDBJ databases">
        <title>Genomic Encyclopedia of Type Strains, Phase IV (KMG-IV): sequencing the most valuable type-strain genomes for metagenomic binning, comparative biology and taxonomic classification.</title>
        <authorList>
            <person name="Goeker M."/>
        </authorList>
    </citation>
    <scope>NUCLEOTIDE SEQUENCE [LARGE SCALE GENOMIC DNA]</scope>
    <source>
        <strain evidence="1 2">DSM 103236</strain>
    </source>
</reference>
<name>A0A4R2HK82_9SPHI</name>
<accession>A0A4R2HK82</accession>
<evidence type="ECO:0000313" key="2">
    <source>
        <dbReference type="Proteomes" id="UP000295684"/>
    </source>
</evidence>
<sequence length="45" mass="5285">MKTKGEVMITPTGKVETKLDSFLIREALEFNSKAFFWFKIMVRIC</sequence>
<protein>
    <submittedName>
        <fullName evidence="1">Uncharacterized protein</fullName>
    </submittedName>
</protein>
<dbReference type="AlphaFoldDB" id="A0A4R2HK82"/>
<dbReference type="Proteomes" id="UP000295684">
    <property type="component" value="Unassembled WGS sequence"/>
</dbReference>
<evidence type="ECO:0000313" key="1">
    <source>
        <dbReference type="EMBL" id="TCO28838.1"/>
    </source>
</evidence>
<proteinExistence type="predicted"/>
<comment type="caution">
    <text evidence="1">The sequence shown here is derived from an EMBL/GenBank/DDBJ whole genome shotgun (WGS) entry which is preliminary data.</text>
</comment>